<evidence type="ECO:0000313" key="3">
    <source>
        <dbReference type="Proteomes" id="UP000175691"/>
    </source>
</evidence>
<gene>
    <name evidence="2" type="ORF">BFC18_14915</name>
</gene>
<keyword evidence="3" id="KW-1185">Reference proteome</keyword>
<name>A0A1E7ZA90_9ALTE</name>
<dbReference type="OrthoDB" id="5587008at2"/>
<organism evidence="2 3">
    <name type="scientific">Alteromonas confluentis</name>
    <dbReference type="NCBI Taxonomy" id="1656094"/>
    <lineage>
        <taxon>Bacteria</taxon>
        <taxon>Pseudomonadati</taxon>
        <taxon>Pseudomonadota</taxon>
        <taxon>Gammaproteobacteria</taxon>
        <taxon>Alteromonadales</taxon>
        <taxon>Alteromonadaceae</taxon>
        <taxon>Alteromonas/Salinimonas group</taxon>
        <taxon>Alteromonas</taxon>
    </lineage>
</organism>
<dbReference type="EMBL" id="MDHN01000029">
    <property type="protein sequence ID" value="OFC70448.1"/>
    <property type="molecule type" value="Genomic_DNA"/>
</dbReference>
<proteinExistence type="predicted"/>
<feature type="transmembrane region" description="Helical" evidence="1">
    <location>
        <begin position="12"/>
        <end position="30"/>
    </location>
</feature>
<dbReference type="AlphaFoldDB" id="A0A1E7ZA90"/>
<comment type="caution">
    <text evidence="2">The sequence shown here is derived from an EMBL/GenBank/DDBJ whole genome shotgun (WGS) entry which is preliminary data.</text>
</comment>
<dbReference type="Proteomes" id="UP000175691">
    <property type="component" value="Unassembled WGS sequence"/>
</dbReference>
<keyword evidence="1" id="KW-0812">Transmembrane</keyword>
<accession>A0A1E7ZA90</accession>
<dbReference type="RefSeq" id="WP_070126091.1">
    <property type="nucleotide sequence ID" value="NZ_MDHN01000029.1"/>
</dbReference>
<evidence type="ECO:0000256" key="1">
    <source>
        <dbReference type="SAM" id="Phobius"/>
    </source>
</evidence>
<sequence length="160" mass="17690">MAFLSQRGMNNVVIFAMLIMIALFNLDTFLPSAKAPAAMPLIPEEAYVLKIEQGMNQLVRNGQGWRQITEGPAPSVSPEQQISAWREAMMHSQADPVDIAGEPIIAVVWLAGQSDGLVFAFYPDELSADGDGTLLKYQNQWFRLTDASLATLLPWQQPEL</sequence>
<evidence type="ECO:0000313" key="2">
    <source>
        <dbReference type="EMBL" id="OFC70448.1"/>
    </source>
</evidence>
<reference evidence="2 3" key="1">
    <citation type="submission" date="2016-08" db="EMBL/GenBank/DDBJ databases">
        <authorList>
            <person name="Seilhamer J.J."/>
        </authorList>
    </citation>
    <scope>NUCLEOTIDE SEQUENCE [LARGE SCALE GENOMIC DNA]</scope>
    <source>
        <strain evidence="2 3">KCTC 42603</strain>
    </source>
</reference>
<keyword evidence="1" id="KW-1133">Transmembrane helix</keyword>
<keyword evidence="1" id="KW-0472">Membrane</keyword>
<dbReference type="STRING" id="1656094.BFC18_14915"/>
<protein>
    <submittedName>
        <fullName evidence="2">Uncharacterized protein</fullName>
    </submittedName>
</protein>